<evidence type="ECO:0000313" key="2">
    <source>
        <dbReference type="EMBL" id="KKW31412.1"/>
    </source>
</evidence>
<dbReference type="EMBL" id="LCRH01000058">
    <property type="protein sequence ID" value="KKW31412.1"/>
    <property type="molecule type" value="Genomic_DNA"/>
</dbReference>
<gene>
    <name evidence="2" type="ORF">UY76_C0058G0005</name>
</gene>
<feature type="signal peptide" evidence="1">
    <location>
        <begin position="1"/>
        <end position="23"/>
    </location>
</feature>
<name>A0A0G1ZSW4_9BACT</name>
<evidence type="ECO:0000256" key="1">
    <source>
        <dbReference type="SAM" id="SignalP"/>
    </source>
</evidence>
<evidence type="ECO:0000313" key="3">
    <source>
        <dbReference type="Proteomes" id="UP000034054"/>
    </source>
</evidence>
<feature type="chain" id="PRO_5002541756" evidence="1">
    <location>
        <begin position="24"/>
        <end position="316"/>
    </location>
</feature>
<reference evidence="2 3" key="1">
    <citation type="journal article" date="2015" name="Nature">
        <title>rRNA introns, odd ribosomes, and small enigmatic genomes across a large radiation of phyla.</title>
        <authorList>
            <person name="Brown C.T."/>
            <person name="Hug L.A."/>
            <person name="Thomas B.C."/>
            <person name="Sharon I."/>
            <person name="Castelle C.J."/>
            <person name="Singh A."/>
            <person name="Wilkins M.J."/>
            <person name="Williams K.H."/>
            <person name="Banfield J.F."/>
        </authorList>
    </citation>
    <scope>NUCLEOTIDE SEQUENCE [LARGE SCALE GENOMIC DNA]</scope>
</reference>
<sequence>MTSKHLFVIPLLCLLLVGAGCVATEVSSLTPEEATASLSFVSGNELVIRPTVLGVGGKIVGWLGADEEERAVTIDSWTAGERVGLSWSIKTQVETAGSKAAQSAYDVQVASSPVGTEIPEPPEPTYEERVVEGTIASTSMKSTQTLMLPEAWPEEEVGEVEASLVWLSRDNYEELVNTRKTKVSLGLFDESLLKVEDATGRIKSVVDSISGLLSSVTGSTKEPVEEAVDTDSLLTLEAEADWGEFTLLVDNVRTTVRVIEAKNAFASYKILANVDNPLILEIQLTPLSQGNLELLSKDGISEGFGGYEVTRINVRR</sequence>
<dbReference type="PROSITE" id="PS51257">
    <property type="entry name" value="PROKAR_LIPOPROTEIN"/>
    <property type="match status" value="1"/>
</dbReference>
<proteinExistence type="predicted"/>
<keyword evidence="1" id="KW-0732">Signal</keyword>
<protein>
    <submittedName>
        <fullName evidence="2">Uncharacterized protein</fullName>
    </submittedName>
</protein>
<organism evidence="2 3">
    <name type="scientific">Candidatus Uhrbacteria bacterium GW2011_GWA2_52_8d</name>
    <dbReference type="NCBI Taxonomy" id="1618979"/>
    <lineage>
        <taxon>Bacteria</taxon>
        <taxon>Candidatus Uhriibacteriota</taxon>
    </lineage>
</organism>
<accession>A0A0G1ZSW4</accession>
<comment type="caution">
    <text evidence="2">The sequence shown here is derived from an EMBL/GenBank/DDBJ whole genome shotgun (WGS) entry which is preliminary data.</text>
</comment>
<dbReference type="AlphaFoldDB" id="A0A0G1ZSW4"/>
<dbReference type="Proteomes" id="UP000034054">
    <property type="component" value="Unassembled WGS sequence"/>
</dbReference>